<comment type="caution">
    <text evidence="2">The sequence shown here is derived from an EMBL/GenBank/DDBJ whole genome shotgun (WGS) entry which is preliminary data.</text>
</comment>
<dbReference type="Proteomes" id="UP000664795">
    <property type="component" value="Unassembled WGS sequence"/>
</dbReference>
<organism evidence="2 3">
    <name type="scientific">Fibrella aquatilis</name>
    <dbReference type="NCBI Taxonomy" id="2817059"/>
    <lineage>
        <taxon>Bacteria</taxon>
        <taxon>Pseudomonadati</taxon>
        <taxon>Bacteroidota</taxon>
        <taxon>Cytophagia</taxon>
        <taxon>Cytophagales</taxon>
        <taxon>Spirosomataceae</taxon>
        <taxon>Fibrella</taxon>
    </lineage>
</organism>
<reference evidence="2 3" key="1">
    <citation type="submission" date="2021-03" db="EMBL/GenBank/DDBJ databases">
        <title>Fibrella sp. HMF5036 genome sequencing and assembly.</title>
        <authorList>
            <person name="Kang H."/>
            <person name="Kim H."/>
            <person name="Bae S."/>
            <person name="Joh K."/>
        </authorList>
    </citation>
    <scope>NUCLEOTIDE SEQUENCE [LARGE SCALE GENOMIC DNA]</scope>
    <source>
        <strain evidence="2 3">HMF5036</strain>
    </source>
</reference>
<evidence type="ECO:0000313" key="2">
    <source>
        <dbReference type="EMBL" id="MBO0933476.1"/>
    </source>
</evidence>
<sequence>MKTNQRLIALVLLAAFLLNSFAEAQSPRRRWTPEAKGVAIGAGVGGVAGALINKRNRQLGAGVGLAVGAAAGYGVGKVISNRHKRAAAAAQAAEQREYAARTAPAYHTERKRNAGFASHRAATPAATTRAALVAPAVAEAELPVLTKNGYLLNTAYGDPNSAYPNSEYRRKSW</sequence>
<protein>
    <recommendedName>
        <fullName evidence="4">Glycine zipper 2TM domain-containing protein</fullName>
    </recommendedName>
</protein>
<dbReference type="EMBL" id="JAFMYU010000020">
    <property type="protein sequence ID" value="MBO0933476.1"/>
    <property type="molecule type" value="Genomic_DNA"/>
</dbReference>
<proteinExistence type="predicted"/>
<dbReference type="AlphaFoldDB" id="A0A939K1W3"/>
<evidence type="ECO:0000313" key="3">
    <source>
        <dbReference type="Proteomes" id="UP000664795"/>
    </source>
</evidence>
<accession>A0A939K1W3</accession>
<feature type="signal peptide" evidence="1">
    <location>
        <begin position="1"/>
        <end position="24"/>
    </location>
</feature>
<keyword evidence="1" id="KW-0732">Signal</keyword>
<feature type="chain" id="PRO_5037048690" description="Glycine zipper 2TM domain-containing protein" evidence="1">
    <location>
        <begin position="25"/>
        <end position="173"/>
    </location>
</feature>
<keyword evidence="3" id="KW-1185">Reference proteome</keyword>
<name>A0A939K1W3_9BACT</name>
<gene>
    <name evidence="2" type="ORF">J2I48_20870</name>
</gene>
<evidence type="ECO:0000256" key="1">
    <source>
        <dbReference type="SAM" id="SignalP"/>
    </source>
</evidence>
<dbReference type="RefSeq" id="WP_207337443.1">
    <property type="nucleotide sequence ID" value="NZ_JAFMYU010000020.1"/>
</dbReference>
<evidence type="ECO:0008006" key="4">
    <source>
        <dbReference type="Google" id="ProtNLM"/>
    </source>
</evidence>